<organism evidence="7 8">
    <name type="scientific">Campylobacter magnus</name>
    <dbReference type="NCBI Taxonomy" id="3026462"/>
    <lineage>
        <taxon>Bacteria</taxon>
        <taxon>Pseudomonadati</taxon>
        <taxon>Campylobacterota</taxon>
        <taxon>Epsilonproteobacteria</taxon>
        <taxon>Campylobacterales</taxon>
        <taxon>Campylobacteraceae</taxon>
        <taxon>Campylobacter</taxon>
    </lineage>
</organism>
<evidence type="ECO:0000256" key="3">
    <source>
        <dbReference type="ARBA" id="ARBA00022490"/>
    </source>
</evidence>
<reference evidence="7 8" key="1">
    <citation type="submission" date="2023-06" db="EMBL/GenBank/DDBJ databases">
        <title>Campylobacter magnum sp. nov., isolated from cecal contents of domestic pigs (Sus scrofa domesticus).</title>
        <authorList>
            <person name="Papic B."/>
            <person name="Gruntar I."/>
        </authorList>
    </citation>
    <scope>NUCLEOTIDE SEQUENCE [LARGE SCALE GENOMIC DNA]</scope>
    <source>
        <strain evidence="8">34484-21</strain>
    </source>
</reference>
<keyword evidence="3 6" id="KW-0963">Cytoplasm</keyword>
<keyword evidence="7" id="KW-0966">Cell projection</keyword>
<dbReference type="Gene3D" id="1.20.120.340">
    <property type="entry name" value="Flagellar protein FliS"/>
    <property type="match status" value="1"/>
</dbReference>
<sequence>MQSSAYNSYNSTSLSVDNQEKLVLMLYEGILRFAARAKKAMQEKNVQEKVMFINKISAIFIELSSSLDLNQGQIAHYLKGLYAREITRLIEANIKNDVDAIDEVIRVTRGLISAWNDATGTNTQGASDVDR</sequence>
<dbReference type="PANTHER" id="PTHR34773">
    <property type="entry name" value="FLAGELLAR SECRETION CHAPERONE FLIS"/>
    <property type="match status" value="1"/>
</dbReference>
<dbReference type="EMBL" id="JAULJQ010000008">
    <property type="protein sequence ID" value="MDO2409867.1"/>
    <property type="molecule type" value="Genomic_DNA"/>
</dbReference>
<evidence type="ECO:0000313" key="7">
    <source>
        <dbReference type="EMBL" id="MDO2409867.1"/>
    </source>
</evidence>
<dbReference type="Proteomes" id="UP001171111">
    <property type="component" value="Unassembled WGS sequence"/>
</dbReference>
<evidence type="ECO:0000256" key="2">
    <source>
        <dbReference type="ARBA" id="ARBA00008787"/>
    </source>
</evidence>
<comment type="subcellular location">
    <subcellularLocation>
        <location evidence="1 6">Cytoplasm</location>
        <location evidence="1 6">Cytosol</location>
    </subcellularLocation>
</comment>
<dbReference type="InterPro" id="IPR003713">
    <property type="entry name" value="FliS"/>
</dbReference>
<name>A0ABT8T812_9BACT</name>
<evidence type="ECO:0000256" key="1">
    <source>
        <dbReference type="ARBA" id="ARBA00004514"/>
    </source>
</evidence>
<dbReference type="NCBIfam" id="TIGR00208">
    <property type="entry name" value="fliS"/>
    <property type="match status" value="1"/>
</dbReference>
<evidence type="ECO:0000256" key="4">
    <source>
        <dbReference type="ARBA" id="ARBA00022795"/>
    </source>
</evidence>
<evidence type="ECO:0000313" key="8">
    <source>
        <dbReference type="Proteomes" id="UP001171111"/>
    </source>
</evidence>
<accession>A0ABT8T812</accession>
<keyword evidence="4 6" id="KW-1005">Bacterial flagellum biogenesis</keyword>
<dbReference type="CDD" id="cd16098">
    <property type="entry name" value="FliS"/>
    <property type="match status" value="1"/>
</dbReference>
<keyword evidence="5" id="KW-0143">Chaperone</keyword>
<dbReference type="InterPro" id="IPR036584">
    <property type="entry name" value="FliS_sf"/>
</dbReference>
<dbReference type="PANTHER" id="PTHR34773:SF1">
    <property type="entry name" value="FLAGELLAR SECRETION CHAPERONE FLIS"/>
    <property type="match status" value="1"/>
</dbReference>
<evidence type="ECO:0000256" key="5">
    <source>
        <dbReference type="ARBA" id="ARBA00023186"/>
    </source>
</evidence>
<dbReference type="PIRSF" id="PIRSF039090">
    <property type="entry name" value="Flis"/>
    <property type="match status" value="1"/>
</dbReference>
<dbReference type="SUPFAM" id="SSF101116">
    <property type="entry name" value="Flagellar export chaperone FliS"/>
    <property type="match status" value="1"/>
</dbReference>
<proteinExistence type="inferred from homology"/>
<protein>
    <recommendedName>
        <fullName evidence="6">Flagellar secretion chaperone FliS</fullName>
    </recommendedName>
</protein>
<evidence type="ECO:0000256" key="6">
    <source>
        <dbReference type="PIRNR" id="PIRNR039090"/>
    </source>
</evidence>
<gene>
    <name evidence="7" type="primary">fliS</name>
    <name evidence="7" type="ORF">Q2362_07115</name>
</gene>
<keyword evidence="7" id="KW-0969">Cilium</keyword>
<comment type="caution">
    <text evidence="7">The sequence shown here is derived from an EMBL/GenBank/DDBJ whole genome shotgun (WGS) entry which is preliminary data.</text>
</comment>
<keyword evidence="8" id="KW-1185">Reference proteome</keyword>
<dbReference type="RefSeq" id="WP_302244636.1">
    <property type="nucleotide sequence ID" value="NZ_JAULJQ010000008.1"/>
</dbReference>
<comment type="similarity">
    <text evidence="2 6">Belongs to the FliS family.</text>
</comment>
<dbReference type="Pfam" id="PF02561">
    <property type="entry name" value="FliS"/>
    <property type="match status" value="1"/>
</dbReference>
<keyword evidence="7" id="KW-0282">Flagellum</keyword>